<dbReference type="AlphaFoldDB" id="A0AAD5V0U6"/>
<keyword evidence="4" id="KW-0862">Zinc</keyword>
<dbReference type="InterPro" id="IPR036443">
    <property type="entry name" value="Znf_RanBP2_sf"/>
</dbReference>
<dbReference type="GO" id="GO:0005634">
    <property type="term" value="C:nucleus"/>
    <property type="evidence" value="ECO:0007669"/>
    <property type="project" value="UniProtKB-SubCell"/>
</dbReference>
<protein>
    <recommendedName>
        <fullName evidence="9">RanBP2-type domain-containing protein</fullName>
    </recommendedName>
</protein>
<dbReference type="Proteomes" id="UP001212997">
    <property type="component" value="Unassembled WGS sequence"/>
</dbReference>
<keyword evidence="6" id="KW-0539">Nucleus</keyword>
<evidence type="ECO:0000259" key="9">
    <source>
        <dbReference type="PROSITE" id="PS50199"/>
    </source>
</evidence>
<accession>A0AAD5V0U6</accession>
<dbReference type="PROSITE" id="PS01358">
    <property type="entry name" value="ZF_RANBP2_1"/>
    <property type="match status" value="2"/>
</dbReference>
<gene>
    <name evidence="10" type="ORF">NLI96_g6545</name>
</gene>
<evidence type="ECO:0000313" key="11">
    <source>
        <dbReference type="Proteomes" id="UP001212997"/>
    </source>
</evidence>
<evidence type="ECO:0000256" key="2">
    <source>
        <dbReference type="ARBA" id="ARBA00022723"/>
    </source>
</evidence>
<feature type="domain" description="RanBP2-type" evidence="9">
    <location>
        <begin position="186"/>
        <end position="217"/>
    </location>
</feature>
<evidence type="ECO:0000256" key="8">
    <source>
        <dbReference type="SAM" id="MobiDB-lite"/>
    </source>
</evidence>
<comment type="subcellular location">
    <subcellularLocation>
        <location evidence="1">Nucleus</location>
    </subcellularLocation>
</comment>
<feature type="domain" description="RanBP2-type" evidence="9">
    <location>
        <begin position="349"/>
        <end position="372"/>
    </location>
</feature>
<dbReference type="Pfam" id="PF00641">
    <property type="entry name" value="Zn_ribbon_RanBP"/>
    <property type="match status" value="1"/>
</dbReference>
<dbReference type="SUPFAM" id="SSF90209">
    <property type="entry name" value="Ran binding protein zinc finger-like"/>
    <property type="match status" value="2"/>
</dbReference>
<dbReference type="PROSITE" id="PS50199">
    <property type="entry name" value="ZF_RANBP2_2"/>
    <property type="match status" value="2"/>
</dbReference>
<keyword evidence="5" id="KW-0694">RNA-binding</keyword>
<evidence type="ECO:0000256" key="1">
    <source>
        <dbReference type="ARBA" id="ARBA00004123"/>
    </source>
</evidence>
<dbReference type="PANTHER" id="PTHR23238">
    <property type="entry name" value="RNA BINDING PROTEIN"/>
    <property type="match status" value="1"/>
</dbReference>
<dbReference type="GO" id="GO:0008270">
    <property type="term" value="F:zinc ion binding"/>
    <property type="evidence" value="ECO:0007669"/>
    <property type="project" value="UniProtKB-KW"/>
</dbReference>
<comment type="caution">
    <text evidence="10">The sequence shown here is derived from an EMBL/GenBank/DDBJ whole genome shotgun (WGS) entry which is preliminary data.</text>
</comment>
<evidence type="ECO:0000256" key="7">
    <source>
        <dbReference type="PROSITE-ProRule" id="PRU00322"/>
    </source>
</evidence>
<dbReference type="InterPro" id="IPR034870">
    <property type="entry name" value="TET_fam"/>
</dbReference>
<sequence>MITPPSLHLSPSQRHDTHLFQFVANHSPPTNTFLSKPSEFATPLSDTHIPSKTMLSDAFRLTRSRVLELVISSTPSSVALRVLQGTIQTLEKLGPTLWRFYDNGLAMSPNFLLIFERHEEKNMFAPSGSSFALANVPKVSTAFPSQPVNSFESSASGTFNFTGGPPSFTTDFNISSNPPNPKMSFRAGDWLCSSPSCAAHNFGRNMACIRCGTARAPGDSPSSRQAALFQSAQHQISPRFINNANNAEHSLPVGPRLPIASPSIPLPPSLKQSPKPATPCYPLLTPSGKALSAGGRVRNISTDPLTPCIMYWPDNEPLPDKGQIRPLGSAGMQYPPIINTGNKGAAEKQPGDWYCTTCNYLNWRRRKVCQTCYPYAEGNGDSIPASVQTERIALLTAQLNQIDPSTLSMGQGNVSPTIFSPQQVSSETLPHHIPRSLYRSLETESQGIPSLPIYQTSRQAALTSRLEYPGSVIPTYNLLPSCLQDVIQSPVLSPTTSSASTSPENSHDDHHYDYELPSESRVKRDYHYPHSPGVMSNSSSSSIWKIDGEESKSLAFSAPNSANSCVSDLVTKFSSGFSFA</sequence>
<dbReference type="GO" id="GO:0003723">
    <property type="term" value="F:RNA binding"/>
    <property type="evidence" value="ECO:0007669"/>
    <property type="project" value="UniProtKB-KW"/>
</dbReference>
<evidence type="ECO:0000256" key="4">
    <source>
        <dbReference type="ARBA" id="ARBA00022833"/>
    </source>
</evidence>
<dbReference type="EMBL" id="JANAWD010000242">
    <property type="protein sequence ID" value="KAJ3483083.1"/>
    <property type="molecule type" value="Genomic_DNA"/>
</dbReference>
<evidence type="ECO:0000256" key="6">
    <source>
        <dbReference type="ARBA" id="ARBA00023242"/>
    </source>
</evidence>
<dbReference type="GO" id="GO:0006355">
    <property type="term" value="P:regulation of DNA-templated transcription"/>
    <property type="evidence" value="ECO:0007669"/>
    <property type="project" value="InterPro"/>
</dbReference>
<dbReference type="InterPro" id="IPR001876">
    <property type="entry name" value="Znf_RanBP2"/>
</dbReference>
<evidence type="ECO:0000256" key="3">
    <source>
        <dbReference type="ARBA" id="ARBA00022771"/>
    </source>
</evidence>
<name>A0AAD5V0U6_9APHY</name>
<keyword evidence="2" id="KW-0479">Metal-binding</keyword>
<reference evidence="10" key="1">
    <citation type="submission" date="2022-07" db="EMBL/GenBank/DDBJ databases">
        <title>Genome Sequence of Physisporinus lineatus.</title>
        <authorList>
            <person name="Buettner E."/>
        </authorList>
    </citation>
    <scope>NUCLEOTIDE SEQUENCE</scope>
    <source>
        <strain evidence="10">VT162</strain>
    </source>
</reference>
<dbReference type="Gene3D" id="4.10.1060.10">
    <property type="entry name" value="Zinc finger, RanBP2-type"/>
    <property type="match status" value="2"/>
</dbReference>
<keyword evidence="3 7" id="KW-0863">Zinc-finger</keyword>
<evidence type="ECO:0000256" key="5">
    <source>
        <dbReference type="ARBA" id="ARBA00022884"/>
    </source>
</evidence>
<keyword evidence="11" id="KW-1185">Reference proteome</keyword>
<organism evidence="10 11">
    <name type="scientific">Meripilus lineatus</name>
    <dbReference type="NCBI Taxonomy" id="2056292"/>
    <lineage>
        <taxon>Eukaryota</taxon>
        <taxon>Fungi</taxon>
        <taxon>Dikarya</taxon>
        <taxon>Basidiomycota</taxon>
        <taxon>Agaricomycotina</taxon>
        <taxon>Agaricomycetes</taxon>
        <taxon>Polyporales</taxon>
        <taxon>Meripilaceae</taxon>
        <taxon>Meripilus</taxon>
    </lineage>
</organism>
<feature type="compositionally biased region" description="Low complexity" evidence="8">
    <location>
        <begin position="493"/>
        <end position="504"/>
    </location>
</feature>
<feature type="region of interest" description="Disordered" evidence="8">
    <location>
        <begin position="493"/>
        <end position="513"/>
    </location>
</feature>
<evidence type="ECO:0000313" key="10">
    <source>
        <dbReference type="EMBL" id="KAJ3483083.1"/>
    </source>
</evidence>
<proteinExistence type="predicted"/>
<dbReference type="SMART" id="SM00547">
    <property type="entry name" value="ZnF_RBZ"/>
    <property type="match status" value="2"/>
</dbReference>